<keyword evidence="13" id="KW-1185">Reference proteome</keyword>
<dbReference type="STRING" id="479434.Sthe_2365"/>
<keyword evidence="2" id="KW-0813">Transport</keyword>
<reference evidence="12 13" key="2">
    <citation type="journal article" date="2010" name="Stand. Genomic Sci.">
        <title>Complete genome sequence of Desulfohalobium retbaense type strain (HR(100)).</title>
        <authorList>
            <person name="Spring S."/>
            <person name="Nolan M."/>
            <person name="Lapidus A."/>
            <person name="Glavina Del Rio T."/>
            <person name="Copeland A."/>
            <person name="Tice H."/>
            <person name="Cheng J.F."/>
            <person name="Lucas S."/>
            <person name="Land M."/>
            <person name="Chen F."/>
            <person name="Bruce D."/>
            <person name="Goodwin L."/>
            <person name="Pitluck S."/>
            <person name="Ivanova N."/>
            <person name="Mavromatis K."/>
            <person name="Mikhailova N."/>
            <person name="Pati A."/>
            <person name="Chen A."/>
            <person name="Palaniappan K."/>
            <person name="Hauser L."/>
            <person name="Chang Y.J."/>
            <person name="Jeffries C.D."/>
            <person name="Munk C."/>
            <person name="Kiss H."/>
            <person name="Chain P."/>
            <person name="Han C."/>
            <person name="Brettin T."/>
            <person name="Detter J.C."/>
            <person name="Schuler E."/>
            <person name="Goker M."/>
            <person name="Rohde M."/>
            <person name="Bristow J."/>
            <person name="Eisen J.A."/>
            <person name="Markowitz V."/>
            <person name="Hugenholtz P."/>
            <person name="Kyrpides N.C."/>
            <person name="Klenk H.P."/>
        </authorList>
    </citation>
    <scope>NUCLEOTIDE SEQUENCE [LARGE SCALE GENOMIC DNA]</scope>
    <source>
        <strain evidence="13">ATCC 49802 / DSM 20745 / S 6022</strain>
    </source>
</reference>
<dbReference type="eggNOG" id="COG0706">
    <property type="taxonomic scope" value="Bacteria"/>
</dbReference>
<feature type="transmembrane region" description="Helical" evidence="10">
    <location>
        <begin position="20"/>
        <end position="40"/>
    </location>
</feature>
<evidence type="ECO:0000256" key="7">
    <source>
        <dbReference type="ARBA" id="ARBA00023136"/>
    </source>
</evidence>
<dbReference type="GO" id="GO:0051205">
    <property type="term" value="P:protein insertion into membrane"/>
    <property type="evidence" value="ECO:0007669"/>
    <property type="project" value="TreeGrafter"/>
</dbReference>
<evidence type="ECO:0000256" key="1">
    <source>
        <dbReference type="ARBA" id="ARBA00004651"/>
    </source>
</evidence>
<evidence type="ECO:0000256" key="3">
    <source>
        <dbReference type="ARBA" id="ARBA00022475"/>
    </source>
</evidence>
<organism evidence="12 13">
    <name type="scientific">Sphaerobacter thermophilus (strain ATCC 49802 / DSM 20745 / KCCM 41009 / NCIMB 13125 / S 6022)</name>
    <dbReference type="NCBI Taxonomy" id="479434"/>
    <lineage>
        <taxon>Bacteria</taxon>
        <taxon>Pseudomonadati</taxon>
        <taxon>Thermomicrobiota</taxon>
        <taxon>Thermomicrobia</taxon>
        <taxon>Sphaerobacterales</taxon>
        <taxon>Sphaerobacterineae</taxon>
        <taxon>Sphaerobacteraceae</taxon>
        <taxon>Sphaerobacter</taxon>
    </lineage>
</organism>
<dbReference type="InterPro" id="IPR001708">
    <property type="entry name" value="YidC/ALB3/OXA1/COX18"/>
</dbReference>
<evidence type="ECO:0000313" key="13">
    <source>
        <dbReference type="Proteomes" id="UP000002027"/>
    </source>
</evidence>
<dbReference type="InterPro" id="IPR028055">
    <property type="entry name" value="YidC/Oxa/ALB_C"/>
</dbReference>
<accession>D1C7D9</accession>
<dbReference type="KEGG" id="sti:Sthe_2365"/>
<comment type="similarity">
    <text evidence="9">Belongs to the OXA1/ALB3/YidC family.</text>
</comment>
<dbReference type="CDD" id="cd20070">
    <property type="entry name" value="5TM_YidC_Alb3"/>
    <property type="match status" value="1"/>
</dbReference>
<dbReference type="AlphaFoldDB" id="D1C7D9"/>
<comment type="subcellular location">
    <subcellularLocation>
        <location evidence="1">Cell membrane</location>
        <topology evidence="1">Multi-pass membrane protein</topology>
    </subcellularLocation>
    <subcellularLocation>
        <location evidence="9">Membrane</location>
        <topology evidence="9">Multi-pass membrane protein</topology>
    </subcellularLocation>
</comment>
<keyword evidence="4 9" id="KW-0812">Transmembrane</keyword>
<dbReference type="HOGENOM" id="CLU_036138_1_0_0"/>
<evidence type="ECO:0000256" key="8">
    <source>
        <dbReference type="ARBA" id="ARBA00023186"/>
    </source>
</evidence>
<dbReference type="EMBL" id="CP001823">
    <property type="protein sequence ID" value="ACZ39785.1"/>
    <property type="molecule type" value="Genomic_DNA"/>
</dbReference>
<evidence type="ECO:0000256" key="5">
    <source>
        <dbReference type="ARBA" id="ARBA00022927"/>
    </source>
</evidence>
<gene>
    <name evidence="12" type="ordered locus">Sthe_2365</name>
</gene>
<dbReference type="GO" id="GO:0032977">
    <property type="term" value="F:membrane insertase activity"/>
    <property type="evidence" value="ECO:0007669"/>
    <property type="project" value="InterPro"/>
</dbReference>
<dbReference type="NCBIfam" id="TIGR03592">
    <property type="entry name" value="yidC_oxa1_cterm"/>
    <property type="match status" value="1"/>
</dbReference>
<keyword evidence="6 10" id="KW-1133">Transmembrane helix</keyword>
<proteinExistence type="inferred from homology"/>
<sequence>MPGWEQFVDLIAGGLQGLAAVTGSAGLAVILFTLLLKIALLPITVRTRRSTAALRAIQPALRELQEKYPDDRQRRSAETLKLYQQHGINPAAGCLPTVIKIPFFIGLIAAIRELSRSGDGAWTESFLWLPDLATADPLHILPIAAGLFQLLTGMMARPAGQRGAARGKGQARAGLALLSPAIVVAIGWHAPAGPVLYWAVSALFSIGEQWLMTGWGAVRDWLPFLPEIPEYRRPGYVDPATLAAEAATRQPPWIFRQINQRAAQRIQQLEAERVRQDG</sequence>
<keyword evidence="8" id="KW-0143">Chaperone</keyword>
<evidence type="ECO:0000259" key="11">
    <source>
        <dbReference type="Pfam" id="PF02096"/>
    </source>
</evidence>
<feature type="transmembrane region" description="Helical" evidence="10">
    <location>
        <begin position="91"/>
        <end position="112"/>
    </location>
</feature>
<dbReference type="InterPro" id="IPR047196">
    <property type="entry name" value="YidC_ALB_C"/>
</dbReference>
<protein>
    <submittedName>
        <fullName evidence="12">60 kDa inner membrane insertion protein</fullName>
    </submittedName>
</protein>
<dbReference type="InParanoid" id="D1C7D9"/>
<evidence type="ECO:0000256" key="2">
    <source>
        <dbReference type="ARBA" id="ARBA00022448"/>
    </source>
</evidence>
<keyword evidence="5" id="KW-0653">Protein transport</keyword>
<dbReference type="PANTHER" id="PTHR12428:SF65">
    <property type="entry name" value="CYTOCHROME C OXIDASE ASSEMBLY PROTEIN COX18, MITOCHONDRIAL"/>
    <property type="match status" value="1"/>
</dbReference>
<dbReference type="FunCoup" id="D1C7D9">
    <property type="interactions" value="352"/>
</dbReference>
<dbReference type="Pfam" id="PF02096">
    <property type="entry name" value="60KD_IMP"/>
    <property type="match status" value="1"/>
</dbReference>
<keyword evidence="3" id="KW-1003">Cell membrane</keyword>
<dbReference type="GO" id="GO:0005886">
    <property type="term" value="C:plasma membrane"/>
    <property type="evidence" value="ECO:0007669"/>
    <property type="project" value="UniProtKB-SubCell"/>
</dbReference>
<feature type="domain" description="Membrane insertase YidC/Oxa/ALB C-terminal" evidence="11">
    <location>
        <begin position="26"/>
        <end position="212"/>
    </location>
</feature>
<evidence type="ECO:0000256" key="10">
    <source>
        <dbReference type="SAM" id="Phobius"/>
    </source>
</evidence>
<feature type="transmembrane region" description="Helical" evidence="10">
    <location>
        <begin position="132"/>
        <end position="152"/>
    </location>
</feature>
<dbReference type="GO" id="GO:0015031">
    <property type="term" value="P:protein transport"/>
    <property type="evidence" value="ECO:0007669"/>
    <property type="project" value="UniProtKB-KW"/>
</dbReference>
<evidence type="ECO:0000256" key="9">
    <source>
        <dbReference type="RuleBase" id="RU003945"/>
    </source>
</evidence>
<reference evidence="13" key="1">
    <citation type="submission" date="2009-11" db="EMBL/GenBank/DDBJ databases">
        <title>The complete chromosome 1 of Sphaerobacter thermophilus DSM 20745.</title>
        <authorList>
            <person name="Lucas S."/>
            <person name="Copeland A."/>
            <person name="Lapidus A."/>
            <person name="Glavina del Rio T."/>
            <person name="Dalin E."/>
            <person name="Tice H."/>
            <person name="Bruce D."/>
            <person name="Goodwin L."/>
            <person name="Pitluck S."/>
            <person name="Kyrpides N."/>
            <person name="Mavromatis K."/>
            <person name="Ivanova N."/>
            <person name="Mikhailova N."/>
            <person name="LaButti K.M."/>
            <person name="Clum A."/>
            <person name="Sun H.I."/>
            <person name="Brettin T."/>
            <person name="Detter J.C."/>
            <person name="Han C."/>
            <person name="Larimer F."/>
            <person name="Land M."/>
            <person name="Hauser L."/>
            <person name="Markowitz V."/>
            <person name="Cheng J.F."/>
            <person name="Hugenholtz P."/>
            <person name="Woyke T."/>
            <person name="Wu D."/>
            <person name="Steenblock K."/>
            <person name="Schneider S."/>
            <person name="Pukall R."/>
            <person name="Goeker M."/>
            <person name="Klenk H.P."/>
            <person name="Eisen J.A."/>
        </authorList>
    </citation>
    <scope>NUCLEOTIDE SEQUENCE [LARGE SCALE GENOMIC DNA]</scope>
    <source>
        <strain evidence="13">ATCC 49802 / DSM 20745 / S 6022</strain>
    </source>
</reference>
<evidence type="ECO:0000256" key="4">
    <source>
        <dbReference type="ARBA" id="ARBA00022692"/>
    </source>
</evidence>
<dbReference type="RefSeq" id="WP_012872826.1">
    <property type="nucleotide sequence ID" value="NC_013523.1"/>
</dbReference>
<keyword evidence="7 10" id="KW-0472">Membrane</keyword>
<name>D1C7D9_SPHTD</name>
<evidence type="ECO:0000313" key="12">
    <source>
        <dbReference type="EMBL" id="ACZ39785.1"/>
    </source>
</evidence>
<dbReference type="PANTHER" id="PTHR12428">
    <property type="entry name" value="OXA1"/>
    <property type="match status" value="1"/>
</dbReference>
<feature type="transmembrane region" description="Helical" evidence="10">
    <location>
        <begin position="173"/>
        <end position="190"/>
    </location>
</feature>
<evidence type="ECO:0000256" key="6">
    <source>
        <dbReference type="ARBA" id="ARBA00022989"/>
    </source>
</evidence>
<dbReference type="Proteomes" id="UP000002027">
    <property type="component" value="Chromosome 1"/>
</dbReference>